<keyword evidence="3" id="KW-1185">Reference proteome</keyword>
<evidence type="ECO:0000313" key="2">
    <source>
        <dbReference type="EMBL" id="TWT49555.1"/>
    </source>
</evidence>
<organism evidence="2 3">
    <name type="scientific">Rubripirellula amarantea</name>
    <dbReference type="NCBI Taxonomy" id="2527999"/>
    <lineage>
        <taxon>Bacteria</taxon>
        <taxon>Pseudomonadati</taxon>
        <taxon>Planctomycetota</taxon>
        <taxon>Planctomycetia</taxon>
        <taxon>Pirellulales</taxon>
        <taxon>Pirellulaceae</taxon>
        <taxon>Rubripirellula</taxon>
    </lineage>
</organism>
<evidence type="ECO:0000313" key="1">
    <source>
        <dbReference type="EMBL" id="TWT49542.1"/>
    </source>
</evidence>
<gene>
    <name evidence="1" type="ORF">Pla22_47390</name>
    <name evidence="2" type="ORF">Pla22_47520</name>
</gene>
<dbReference type="AlphaFoldDB" id="A0A5C5WHJ3"/>
<protein>
    <submittedName>
        <fullName evidence="2">Uncharacterized protein</fullName>
    </submittedName>
</protein>
<dbReference type="RefSeq" id="WP_146517033.1">
    <property type="nucleotide sequence ID" value="NZ_SJPI01000003.1"/>
</dbReference>
<dbReference type="EMBL" id="SJPI01000003">
    <property type="protein sequence ID" value="TWT49542.1"/>
    <property type="molecule type" value="Genomic_DNA"/>
</dbReference>
<accession>A0A5C5WHJ3</accession>
<evidence type="ECO:0000313" key="3">
    <source>
        <dbReference type="Proteomes" id="UP000316598"/>
    </source>
</evidence>
<dbReference type="Proteomes" id="UP000316598">
    <property type="component" value="Unassembled WGS sequence"/>
</dbReference>
<dbReference type="OrthoDB" id="269339at2"/>
<comment type="caution">
    <text evidence="2">The sequence shown here is derived from an EMBL/GenBank/DDBJ whole genome shotgun (WGS) entry which is preliminary data.</text>
</comment>
<name>A0A5C5WHJ3_9BACT</name>
<sequence>MEIIRITDQQNGTLTEFYARESDGYRNGGSDTNADMLANMVRLLDALADADGPTLFGVTSHFRLRLLNIDDYRAPTVATIQPVIDGPKTFGFDIAYPMPNSDSPWDNAWVRGLAFDAEMAVPMVLSAIRHSANIA</sequence>
<reference evidence="2 3" key="1">
    <citation type="submission" date="2019-02" db="EMBL/GenBank/DDBJ databases">
        <title>Deep-cultivation of Planctomycetes and their phenomic and genomic characterization uncovers novel biology.</title>
        <authorList>
            <person name="Wiegand S."/>
            <person name="Jogler M."/>
            <person name="Boedeker C."/>
            <person name="Pinto D."/>
            <person name="Vollmers J."/>
            <person name="Rivas-Marin E."/>
            <person name="Kohn T."/>
            <person name="Peeters S.H."/>
            <person name="Heuer A."/>
            <person name="Rast P."/>
            <person name="Oberbeckmann S."/>
            <person name="Bunk B."/>
            <person name="Jeske O."/>
            <person name="Meyerdierks A."/>
            <person name="Storesund J.E."/>
            <person name="Kallscheuer N."/>
            <person name="Luecker S."/>
            <person name="Lage O.M."/>
            <person name="Pohl T."/>
            <person name="Merkel B.J."/>
            <person name="Hornburger P."/>
            <person name="Mueller R.-W."/>
            <person name="Bruemmer F."/>
            <person name="Labrenz M."/>
            <person name="Spormann A.M."/>
            <person name="Op Den Camp H."/>
            <person name="Overmann J."/>
            <person name="Amann R."/>
            <person name="Jetten M.S.M."/>
            <person name="Mascher T."/>
            <person name="Medema M.H."/>
            <person name="Devos D.P."/>
            <person name="Kaster A.-K."/>
            <person name="Ovreas L."/>
            <person name="Rohde M."/>
            <person name="Galperin M.Y."/>
            <person name="Jogler C."/>
        </authorList>
    </citation>
    <scope>NUCLEOTIDE SEQUENCE [LARGE SCALE GENOMIC DNA]</scope>
    <source>
        <strain evidence="2 3">Pla22</strain>
    </source>
</reference>
<dbReference type="EMBL" id="SJPI01000003">
    <property type="protein sequence ID" value="TWT49555.1"/>
    <property type="molecule type" value="Genomic_DNA"/>
</dbReference>
<proteinExistence type="predicted"/>